<evidence type="ECO:0008006" key="3">
    <source>
        <dbReference type="Google" id="ProtNLM"/>
    </source>
</evidence>
<proteinExistence type="predicted"/>
<sequence>MLFNWAIPSYLSNILLRNKNPQCPTICYIQRLPFDTFVEHIFPLLCVEEIICLRRVNRMFFLLTHEPVIWKRFMSRMNIHTPPFRPTFAYSQRETDFEIEQMVTRAISLDDNFRRRRPHVVNRFRVLLYSQILELKLVLGGKYLVASIVNHVYRQFQIIIVNMEHPEEEGVRPVLYIPVHVRASNLDAKYMTYHGQPGIMISYVCRSWKKTADGTPTGHLTDLDTLTYHAPVDEAHPIKYECNCYFSPLHIMESLSDPYILPGDDEYEKRHSGIQRPSNRVMAFTSGRVLYDPSLFESNGVPYVVITQQPDKVAIANLHTHTTHLLLCRKAPNFENFRHTIMAVRVLPDQSHILVIRRLQHPGLIPRNTIELYQMPNSGSQSLATTAAFERVWAPECYVRSFRISDYYRPSYKGDYPTRSNSNDPPPPLSIFMSSARPNTMTHYHLWPSLIKSRIYGTDNTIDLWAYTLGDSCTQQSLHRSDTDITRVIPGVYRSLAWHQPQEDRSISPKMTSLMRYTSREALPTGYSSPTLPTDEPLLRKGRIGVPKFVYGSFRDVNEKTYPNFFHKGISAAAWDESIGRACFVSAEGTVIEVLDMACVVQPDDRLTQWNMKQVNGKLQTLAFATDCHGDTTL</sequence>
<evidence type="ECO:0000313" key="1">
    <source>
        <dbReference type="EMBL" id="KAK0463492.1"/>
    </source>
</evidence>
<accession>A0AA39ND79</accession>
<dbReference type="AlphaFoldDB" id="A0AA39ND79"/>
<organism evidence="1 2">
    <name type="scientific">Armillaria tabescens</name>
    <name type="common">Ringless honey mushroom</name>
    <name type="synonym">Agaricus tabescens</name>
    <dbReference type="NCBI Taxonomy" id="1929756"/>
    <lineage>
        <taxon>Eukaryota</taxon>
        <taxon>Fungi</taxon>
        <taxon>Dikarya</taxon>
        <taxon>Basidiomycota</taxon>
        <taxon>Agaricomycotina</taxon>
        <taxon>Agaricomycetes</taxon>
        <taxon>Agaricomycetidae</taxon>
        <taxon>Agaricales</taxon>
        <taxon>Marasmiineae</taxon>
        <taxon>Physalacriaceae</taxon>
        <taxon>Desarmillaria</taxon>
    </lineage>
</organism>
<dbReference type="GeneID" id="85355613"/>
<name>A0AA39ND79_ARMTA</name>
<dbReference type="EMBL" id="JAUEPS010000007">
    <property type="protein sequence ID" value="KAK0463492.1"/>
    <property type="molecule type" value="Genomic_DNA"/>
</dbReference>
<gene>
    <name evidence="1" type="ORF">EV420DRAFT_1518476</name>
</gene>
<evidence type="ECO:0000313" key="2">
    <source>
        <dbReference type="Proteomes" id="UP001175211"/>
    </source>
</evidence>
<dbReference type="Proteomes" id="UP001175211">
    <property type="component" value="Unassembled WGS sequence"/>
</dbReference>
<dbReference type="RefSeq" id="XP_060334802.1">
    <property type="nucleotide sequence ID" value="XM_060472065.1"/>
</dbReference>
<dbReference type="SUPFAM" id="SSF81383">
    <property type="entry name" value="F-box domain"/>
    <property type="match status" value="1"/>
</dbReference>
<reference evidence="1" key="1">
    <citation type="submission" date="2023-06" db="EMBL/GenBank/DDBJ databases">
        <authorList>
            <consortium name="Lawrence Berkeley National Laboratory"/>
            <person name="Ahrendt S."/>
            <person name="Sahu N."/>
            <person name="Indic B."/>
            <person name="Wong-Bajracharya J."/>
            <person name="Merenyi Z."/>
            <person name="Ke H.-M."/>
            <person name="Monk M."/>
            <person name="Kocsube S."/>
            <person name="Drula E."/>
            <person name="Lipzen A."/>
            <person name="Balint B."/>
            <person name="Henrissat B."/>
            <person name="Andreopoulos B."/>
            <person name="Martin F.M."/>
            <person name="Harder C.B."/>
            <person name="Rigling D."/>
            <person name="Ford K.L."/>
            <person name="Foster G.D."/>
            <person name="Pangilinan J."/>
            <person name="Papanicolaou A."/>
            <person name="Barry K."/>
            <person name="LaButti K."/>
            <person name="Viragh M."/>
            <person name="Koriabine M."/>
            <person name="Yan M."/>
            <person name="Riley R."/>
            <person name="Champramary S."/>
            <person name="Plett K.L."/>
            <person name="Tsai I.J."/>
            <person name="Slot J."/>
            <person name="Sipos G."/>
            <person name="Plett J."/>
            <person name="Nagy L.G."/>
            <person name="Grigoriev I.V."/>
        </authorList>
    </citation>
    <scope>NUCLEOTIDE SEQUENCE</scope>
    <source>
        <strain evidence="1">CCBAS 213</strain>
    </source>
</reference>
<keyword evidence="2" id="KW-1185">Reference proteome</keyword>
<dbReference type="InterPro" id="IPR036047">
    <property type="entry name" value="F-box-like_dom_sf"/>
</dbReference>
<comment type="caution">
    <text evidence="1">The sequence shown here is derived from an EMBL/GenBank/DDBJ whole genome shotgun (WGS) entry which is preliminary data.</text>
</comment>
<protein>
    <recommendedName>
        <fullName evidence="3">F-box domain-containing protein</fullName>
    </recommendedName>
</protein>